<feature type="region of interest" description="Disordered" evidence="2">
    <location>
        <begin position="178"/>
        <end position="206"/>
    </location>
</feature>
<gene>
    <name evidence="4" type="ORF">NEMVEDRAFT_v1g215902</name>
</gene>
<dbReference type="SUPFAM" id="SSF55486">
    <property type="entry name" value="Metalloproteases ('zincins'), catalytic domain"/>
    <property type="match status" value="1"/>
</dbReference>
<feature type="compositionally biased region" description="Basic and acidic residues" evidence="2">
    <location>
        <begin position="188"/>
        <end position="199"/>
    </location>
</feature>
<name>A7SQN3_NEMVE</name>
<dbReference type="Gene3D" id="3.40.390.10">
    <property type="entry name" value="Collagenase (Catalytic Domain)"/>
    <property type="match status" value="1"/>
</dbReference>
<accession>A7SQN3</accession>
<dbReference type="InterPro" id="IPR002870">
    <property type="entry name" value="Peptidase_M12B_N"/>
</dbReference>
<dbReference type="Proteomes" id="UP000001593">
    <property type="component" value="Unassembled WGS sequence"/>
</dbReference>
<keyword evidence="5" id="KW-1185">Reference proteome</keyword>
<dbReference type="PANTHER" id="PTHR11905">
    <property type="entry name" value="ADAM A DISINTEGRIN AND METALLOPROTEASE DOMAIN"/>
    <property type="match status" value="1"/>
</dbReference>
<evidence type="ECO:0000313" key="4">
    <source>
        <dbReference type="EMBL" id="EDO33985.1"/>
    </source>
</evidence>
<dbReference type="eggNOG" id="KOG3538">
    <property type="taxonomic scope" value="Eukaryota"/>
</dbReference>
<evidence type="ECO:0000256" key="2">
    <source>
        <dbReference type="SAM" id="MobiDB-lite"/>
    </source>
</evidence>
<organism evidence="4 5">
    <name type="scientific">Nematostella vectensis</name>
    <name type="common">Starlet sea anemone</name>
    <dbReference type="NCBI Taxonomy" id="45351"/>
    <lineage>
        <taxon>Eukaryota</taxon>
        <taxon>Metazoa</taxon>
        <taxon>Cnidaria</taxon>
        <taxon>Anthozoa</taxon>
        <taxon>Hexacorallia</taxon>
        <taxon>Actiniaria</taxon>
        <taxon>Edwardsiidae</taxon>
        <taxon>Nematostella</taxon>
    </lineage>
</organism>
<dbReference type="PANTHER" id="PTHR11905:SF256">
    <property type="entry name" value="PEPTIDASE M12B DOMAIN-CONTAINING PROTEIN"/>
    <property type="match status" value="1"/>
</dbReference>
<dbReference type="InParanoid" id="A7SQN3"/>
<keyword evidence="1" id="KW-1015">Disulfide bond</keyword>
<protein>
    <recommendedName>
        <fullName evidence="3">Peptidase M12B propeptide domain-containing protein</fullName>
    </recommendedName>
</protein>
<proteinExistence type="predicted"/>
<feature type="compositionally biased region" description="Basic residues" evidence="2">
    <location>
        <begin position="178"/>
        <end position="187"/>
    </location>
</feature>
<feature type="domain" description="Peptidase M12B propeptide" evidence="3">
    <location>
        <begin position="60"/>
        <end position="127"/>
    </location>
</feature>
<dbReference type="AlphaFoldDB" id="A7SQN3"/>
<dbReference type="PhylomeDB" id="A7SQN3"/>
<dbReference type="GO" id="GO:0008237">
    <property type="term" value="F:metallopeptidase activity"/>
    <property type="evidence" value="ECO:0007669"/>
    <property type="project" value="InterPro"/>
</dbReference>
<evidence type="ECO:0000256" key="1">
    <source>
        <dbReference type="ARBA" id="ARBA00023157"/>
    </source>
</evidence>
<sequence length="420" mass="47997">MVLGTTCTSLNFITLFTLGGLISLNTSHRFYELHRDSVRSKLDGLLFDPGYQGHEVISITPKRDRRSIDPTKTQHTFQAFKKDFELSLQPAEDVVSPQLVLMRRRPGDVWTKELYTPEGTFLQGHVTQDPRSHVAVRELGSNQLSGAIISGGHEYKIEPVPHHIRRKMDLEGHGHHVISRRSLRSKRSHAEPFKDHEVSISKSASRRRRDLRETKYIEAMITMDKPTTDFYGDKSMDYVLAIANMANRLYADKSVGFPLVFCLTKVFLIESNLPALDIVKNKIDSASRYLHVFSKWFQTVNTPEGSAEHFDNAVMLTSLHNASLFRRAIMGDEPASKEDLSDFKKFVLDQLSSHQNKILSDFHKAKEAADEALLTSKQEKELSQITLKHPGNDRNYKFNREVIEKLKYSKSSLLLIQVLY</sequence>
<dbReference type="InterPro" id="IPR024079">
    <property type="entry name" value="MetalloPept_cat_dom_sf"/>
</dbReference>
<evidence type="ECO:0000259" key="3">
    <source>
        <dbReference type="Pfam" id="PF01562"/>
    </source>
</evidence>
<dbReference type="EMBL" id="DS469748">
    <property type="protein sequence ID" value="EDO33985.1"/>
    <property type="molecule type" value="Genomic_DNA"/>
</dbReference>
<evidence type="ECO:0000313" key="5">
    <source>
        <dbReference type="Proteomes" id="UP000001593"/>
    </source>
</evidence>
<dbReference type="HOGENOM" id="CLU_654367_0_0_1"/>
<reference evidence="4 5" key="1">
    <citation type="journal article" date="2007" name="Science">
        <title>Sea anemone genome reveals ancestral eumetazoan gene repertoire and genomic organization.</title>
        <authorList>
            <person name="Putnam N.H."/>
            <person name="Srivastava M."/>
            <person name="Hellsten U."/>
            <person name="Dirks B."/>
            <person name="Chapman J."/>
            <person name="Salamov A."/>
            <person name="Terry A."/>
            <person name="Shapiro H."/>
            <person name="Lindquist E."/>
            <person name="Kapitonov V.V."/>
            <person name="Jurka J."/>
            <person name="Genikhovich G."/>
            <person name="Grigoriev I.V."/>
            <person name="Lucas S.M."/>
            <person name="Steele R.E."/>
            <person name="Finnerty J.R."/>
            <person name="Technau U."/>
            <person name="Martindale M.Q."/>
            <person name="Rokhsar D.S."/>
        </authorList>
    </citation>
    <scope>NUCLEOTIDE SEQUENCE [LARGE SCALE GENOMIC DNA]</scope>
    <source>
        <strain evidence="5">CH2 X CH6</strain>
    </source>
</reference>
<dbReference type="Pfam" id="PF01562">
    <property type="entry name" value="Pep_M12B_propep"/>
    <property type="match status" value="1"/>
</dbReference>